<gene>
    <name evidence="1" type="ORF">SBAD_LOCUS1556</name>
</gene>
<dbReference type="Proteomes" id="UP000270296">
    <property type="component" value="Unassembled WGS sequence"/>
</dbReference>
<sequence length="95" mass="10688">MLVSGYGDTRPRFVVIVSQREVPFPCFCGKIDRVDYRFGSCESSPVQSKPNRTDFPFLLLFLSQVPSRTLPSFTWPNCSTGLGVDLVFAYLLFGL</sequence>
<reference evidence="1 2" key="2">
    <citation type="submission" date="2018-11" db="EMBL/GenBank/DDBJ databases">
        <authorList>
            <consortium name="Pathogen Informatics"/>
        </authorList>
    </citation>
    <scope>NUCLEOTIDE SEQUENCE [LARGE SCALE GENOMIC DNA]</scope>
</reference>
<organism evidence="3">
    <name type="scientific">Soboliphyme baturini</name>
    <dbReference type="NCBI Taxonomy" id="241478"/>
    <lineage>
        <taxon>Eukaryota</taxon>
        <taxon>Metazoa</taxon>
        <taxon>Ecdysozoa</taxon>
        <taxon>Nematoda</taxon>
        <taxon>Enoplea</taxon>
        <taxon>Dorylaimia</taxon>
        <taxon>Dioctophymatida</taxon>
        <taxon>Dioctophymatoidea</taxon>
        <taxon>Soboliphymatidae</taxon>
        <taxon>Soboliphyme</taxon>
    </lineage>
</organism>
<keyword evidence="2" id="KW-1185">Reference proteome</keyword>
<dbReference type="EMBL" id="UZAM01006863">
    <property type="protein sequence ID" value="VDO94709.1"/>
    <property type="molecule type" value="Genomic_DNA"/>
</dbReference>
<dbReference type="AlphaFoldDB" id="A0A183ID62"/>
<dbReference type="WBParaSite" id="SBAD_0000162701-mRNA-1">
    <property type="protein sequence ID" value="SBAD_0000162701-mRNA-1"/>
    <property type="gene ID" value="SBAD_0000162701"/>
</dbReference>
<evidence type="ECO:0000313" key="3">
    <source>
        <dbReference type="WBParaSite" id="SBAD_0000162701-mRNA-1"/>
    </source>
</evidence>
<name>A0A183ID62_9BILA</name>
<proteinExistence type="predicted"/>
<evidence type="ECO:0000313" key="2">
    <source>
        <dbReference type="Proteomes" id="UP000270296"/>
    </source>
</evidence>
<protein>
    <submittedName>
        <fullName evidence="1 3">Uncharacterized protein</fullName>
    </submittedName>
</protein>
<evidence type="ECO:0000313" key="1">
    <source>
        <dbReference type="EMBL" id="VDO94709.1"/>
    </source>
</evidence>
<accession>A0A183ID62</accession>
<reference evidence="3" key="1">
    <citation type="submission" date="2016-06" db="UniProtKB">
        <authorList>
            <consortium name="WormBaseParasite"/>
        </authorList>
    </citation>
    <scope>IDENTIFICATION</scope>
</reference>